<keyword evidence="1" id="KW-0472">Membrane</keyword>
<dbReference type="PATRIC" id="fig|1158610.3.peg.2908"/>
<gene>
    <name evidence="2" type="ORF">UC3_02925</name>
</gene>
<name>R3W4M5_9ENTE</name>
<dbReference type="PROSITE" id="PS51257">
    <property type="entry name" value="PROKAR_LIPOPROTEIN"/>
    <property type="match status" value="1"/>
</dbReference>
<accession>R3W4M5</accession>
<feature type="transmembrane region" description="Helical" evidence="1">
    <location>
        <begin position="379"/>
        <end position="397"/>
    </location>
</feature>
<dbReference type="eggNOG" id="COG1277">
    <property type="taxonomic scope" value="Bacteria"/>
</dbReference>
<dbReference type="HOGENOM" id="CLU_675677_0_0_9"/>
<evidence type="ECO:0000313" key="2">
    <source>
        <dbReference type="EMBL" id="EOL42572.1"/>
    </source>
</evidence>
<dbReference type="AlphaFoldDB" id="R3W4M5"/>
<keyword evidence="1" id="KW-0812">Transmembrane</keyword>
<feature type="transmembrane region" description="Helical" evidence="1">
    <location>
        <begin position="328"/>
        <end position="345"/>
    </location>
</feature>
<dbReference type="Proteomes" id="UP000013785">
    <property type="component" value="Unassembled WGS sequence"/>
</dbReference>
<feature type="transmembrane region" description="Helical" evidence="1">
    <location>
        <begin position="16"/>
        <end position="35"/>
    </location>
</feature>
<sequence>MKNLLLFEWKKNVKRIHFFIIVLSVFFSCMLFFVFNHFENNKQIETNKQTYSKNIQAIEHVQDTIGAQLPEVELKKNQQMIDKQKQQRQIMDKGSDKEQLTSKIEKWNSDVIDQEKLIGVESSTSLPQVVKELTTQEYTLLLEKKVKPAYPLNSVIPETILSDFDKGDWQQYEQVNTKRKYDQGWLMLYAFFKSDMPFVAFLLIVFLFGSSVTLEYNKQHQHSRFLQIQGITYFPLLASKLITSLVSILLLLGTGLLAVLVSAYFFSDIGSLDYPILTYFFPSSLAPITYRWSTLGMYLVQAMSLFLLCSIFILVFCYVLGQFFKSELLSWLFGFTMIGISYIVPAKSWNPLYYFHIHEVVSGMGAYAANEESLTTQSGFLSVGIVLIVLFILGDFLNRRGRKYFFL</sequence>
<keyword evidence="1" id="KW-1133">Transmembrane helix</keyword>
<evidence type="ECO:0000313" key="3">
    <source>
        <dbReference type="Proteomes" id="UP000013785"/>
    </source>
</evidence>
<dbReference type="EMBL" id="AJAT01000017">
    <property type="protein sequence ID" value="EOL42572.1"/>
    <property type="molecule type" value="Genomic_DNA"/>
</dbReference>
<protein>
    <submittedName>
        <fullName evidence="2">Uncharacterized protein</fullName>
    </submittedName>
</protein>
<dbReference type="RefSeq" id="WP_010769559.1">
    <property type="nucleotide sequence ID" value="NZ_ASWE01000001.1"/>
</dbReference>
<reference evidence="2 3" key="1">
    <citation type="submission" date="2013-02" db="EMBL/GenBank/DDBJ databases">
        <title>The Genome Sequence of Enterococcus phoeniculicola BAA-412.</title>
        <authorList>
            <consortium name="The Broad Institute Genome Sequencing Platform"/>
            <consortium name="The Broad Institute Genome Sequencing Center for Infectious Disease"/>
            <person name="Earl A.M."/>
            <person name="Gilmore M.S."/>
            <person name="Lebreton F."/>
            <person name="Walker B."/>
            <person name="Young S.K."/>
            <person name="Zeng Q."/>
            <person name="Gargeya S."/>
            <person name="Fitzgerald M."/>
            <person name="Haas B."/>
            <person name="Abouelleil A."/>
            <person name="Alvarado L."/>
            <person name="Arachchi H.M."/>
            <person name="Berlin A.M."/>
            <person name="Chapman S.B."/>
            <person name="Dewar J."/>
            <person name="Goldberg J."/>
            <person name="Griggs A."/>
            <person name="Gujja S."/>
            <person name="Hansen M."/>
            <person name="Howarth C."/>
            <person name="Imamovic A."/>
            <person name="Larimer J."/>
            <person name="McCowan C."/>
            <person name="Murphy C."/>
            <person name="Neiman D."/>
            <person name="Pearson M."/>
            <person name="Priest M."/>
            <person name="Roberts A."/>
            <person name="Saif S."/>
            <person name="Shea T."/>
            <person name="Sisk P."/>
            <person name="Sykes S."/>
            <person name="Wortman J."/>
            <person name="Nusbaum C."/>
            <person name="Birren B."/>
        </authorList>
    </citation>
    <scope>NUCLEOTIDE SEQUENCE [LARGE SCALE GENOMIC DNA]</scope>
    <source>
        <strain evidence="2 3">ATCC BAA-412</strain>
    </source>
</reference>
<feature type="transmembrane region" description="Helical" evidence="1">
    <location>
        <begin position="241"/>
        <end position="267"/>
    </location>
</feature>
<feature type="transmembrane region" description="Helical" evidence="1">
    <location>
        <begin position="298"/>
        <end position="321"/>
    </location>
</feature>
<feature type="transmembrane region" description="Helical" evidence="1">
    <location>
        <begin position="186"/>
        <end position="208"/>
    </location>
</feature>
<comment type="caution">
    <text evidence="2">The sequence shown here is derived from an EMBL/GenBank/DDBJ whole genome shotgun (WGS) entry which is preliminary data.</text>
</comment>
<dbReference type="STRING" id="154621.RV11_GL000741"/>
<evidence type="ECO:0000256" key="1">
    <source>
        <dbReference type="SAM" id="Phobius"/>
    </source>
</evidence>
<keyword evidence="3" id="KW-1185">Reference proteome</keyword>
<feature type="transmembrane region" description="Helical" evidence="1">
    <location>
        <begin position="274"/>
        <end position="292"/>
    </location>
</feature>
<proteinExistence type="predicted"/>
<organism evidence="2 3">
    <name type="scientific">Enterococcus phoeniculicola ATCC BAA-412</name>
    <dbReference type="NCBI Taxonomy" id="1158610"/>
    <lineage>
        <taxon>Bacteria</taxon>
        <taxon>Bacillati</taxon>
        <taxon>Bacillota</taxon>
        <taxon>Bacilli</taxon>
        <taxon>Lactobacillales</taxon>
        <taxon>Enterococcaceae</taxon>
        <taxon>Enterococcus</taxon>
    </lineage>
</organism>